<dbReference type="SUPFAM" id="SSF101576">
    <property type="entry name" value="Supernatant protein factor (SPF), C-terminal domain"/>
    <property type="match status" value="1"/>
</dbReference>
<feature type="domain" description="GOLD" evidence="11">
    <location>
        <begin position="36"/>
        <end position="119"/>
    </location>
</feature>
<dbReference type="Pfam" id="PF01105">
    <property type="entry name" value="EMP24_GP25L"/>
    <property type="match status" value="1"/>
</dbReference>
<comment type="subcellular location">
    <subcellularLocation>
        <location evidence="7">Endomembrane system</location>
        <topology evidence="7">Single-pass membrane protein</topology>
    </subcellularLocation>
    <subcellularLocation>
        <location evidence="1 8">Membrane</location>
        <topology evidence="1 8">Single-pass type I membrane protein</topology>
    </subcellularLocation>
</comment>
<dbReference type="AlphaFoldDB" id="A0A1U7LGL0"/>
<keyword evidence="3 8" id="KW-0812">Transmembrane</keyword>
<evidence type="ECO:0000256" key="3">
    <source>
        <dbReference type="ARBA" id="ARBA00022692"/>
    </source>
</evidence>
<accession>A0A1U7LGL0</accession>
<dbReference type="OMA" id="VGEYTFC"/>
<comment type="caution">
    <text evidence="12">The sequence shown here is derived from an EMBL/GenBank/DDBJ whole genome shotgun (WGS) entry which is preliminary data.</text>
</comment>
<comment type="similarity">
    <text evidence="2 8">Belongs to the EMP24/GP25L family.</text>
</comment>
<feature type="transmembrane region" description="Helical" evidence="9">
    <location>
        <begin position="180"/>
        <end position="202"/>
    </location>
</feature>
<evidence type="ECO:0000256" key="2">
    <source>
        <dbReference type="ARBA" id="ARBA00007104"/>
    </source>
</evidence>
<keyword evidence="6 9" id="KW-0472">Membrane</keyword>
<feature type="signal peptide" evidence="10">
    <location>
        <begin position="1"/>
        <end position="24"/>
    </location>
</feature>
<dbReference type="EMBL" id="LXFE01004245">
    <property type="protein sequence ID" value="OLL21787.1"/>
    <property type="molecule type" value="Genomic_DNA"/>
</dbReference>
<reference evidence="12 13" key="1">
    <citation type="submission" date="2016-04" db="EMBL/GenBank/DDBJ databases">
        <title>Evolutionary innovation and constraint leading to complex multicellularity in the Ascomycota.</title>
        <authorList>
            <person name="Cisse O."/>
            <person name="Nguyen A."/>
            <person name="Hewitt D.A."/>
            <person name="Jedd G."/>
            <person name="Stajich J.E."/>
        </authorList>
    </citation>
    <scope>NUCLEOTIDE SEQUENCE [LARGE SCALE GENOMIC DNA]</scope>
    <source>
        <strain evidence="12 13">DAH-3</strain>
    </source>
</reference>
<evidence type="ECO:0000256" key="7">
    <source>
        <dbReference type="ARBA" id="ARBA00037847"/>
    </source>
</evidence>
<gene>
    <name evidence="12" type="ORF">NEOLI_000969</name>
</gene>
<evidence type="ECO:0000256" key="8">
    <source>
        <dbReference type="RuleBase" id="RU003827"/>
    </source>
</evidence>
<dbReference type="STRING" id="1198029.A0A1U7LGL0"/>
<name>A0A1U7LGL0_NEOID</name>
<evidence type="ECO:0000256" key="1">
    <source>
        <dbReference type="ARBA" id="ARBA00004479"/>
    </source>
</evidence>
<keyword evidence="4 10" id="KW-0732">Signal</keyword>
<dbReference type="InterPro" id="IPR015720">
    <property type="entry name" value="Emp24-like"/>
</dbReference>
<proteinExistence type="inferred from homology"/>
<dbReference type="OrthoDB" id="1929172at2759"/>
<evidence type="ECO:0000256" key="9">
    <source>
        <dbReference type="SAM" id="Phobius"/>
    </source>
</evidence>
<dbReference type="PROSITE" id="PS50866">
    <property type="entry name" value="GOLD"/>
    <property type="match status" value="1"/>
</dbReference>
<protein>
    <submittedName>
        <fullName evidence="12">Putative membrane protein</fullName>
    </submittedName>
</protein>
<dbReference type="GO" id="GO:0016020">
    <property type="term" value="C:membrane"/>
    <property type="evidence" value="ECO:0007669"/>
    <property type="project" value="UniProtKB-SubCell"/>
</dbReference>
<feature type="chain" id="PRO_5010558371" evidence="10">
    <location>
        <begin position="25"/>
        <end position="215"/>
    </location>
</feature>
<evidence type="ECO:0000256" key="5">
    <source>
        <dbReference type="ARBA" id="ARBA00022989"/>
    </source>
</evidence>
<organism evidence="12 13">
    <name type="scientific">Neolecta irregularis (strain DAH-3)</name>
    <dbReference type="NCBI Taxonomy" id="1198029"/>
    <lineage>
        <taxon>Eukaryota</taxon>
        <taxon>Fungi</taxon>
        <taxon>Dikarya</taxon>
        <taxon>Ascomycota</taxon>
        <taxon>Taphrinomycotina</taxon>
        <taxon>Neolectales</taxon>
        <taxon>Neolectaceae</taxon>
        <taxon>Neolecta</taxon>
    </lineage>
</organism>
<dbReference type="PANTHER" id="PTHR22811">
    <property type="entry name" value="TRANSMEMBRANE EMP24 DOMAIN-CONTAINING PROTEIN"/>
    <property type="match status" value="1"/>
</dbReference>
<dbReference type="Proteomes" id="UP000186594">
    <property type="component" value="Unassembled WGS sequence"/>
</dbReference>
<dbReference type="InterPro" id="IPR009038">
    <property type="entry name" value="GOLD_dom"/>
</dbReference>
<keyword evidence="5 9" id="KW-1133">Transmembrane helix</keyword>
<dbReference type="Gene3D" id="2.60.120.680">
    <property type="entry name" value="GOLD domain"/>
    <property type="match status" value="1"/>
</dbReference>
<evidence type="ECO:0000259" key="11">
    <source>
        <dbReference type="PROSITE" id="PS50866"/>
    </source>
</evidence>
<dbReference type="InterPro" id="IPR036598">
    <property type="entry name" value="GOLD_dom_sf"/>
</dbReference>
<evidence type="ECO:0000313" key="13">
    <source>
        <dbReference type="Proteomes" id="UP000186594"/>
    </source>
</evidence>
<evidence type="ECO:0000256" key="4">
    <source>
        <dbReference type="ARBA" id="ARBA00022729"/>
    </source>
</evidence>
<dbReference type="SMART" id="SM01190">
    <property type="entry name" value="EMP24_GP25L"/>
    <property type="match status" value="1"/>
</dbReference>
<evidence type="ECO:0000256" key="6">
    <source>
        <dbReference type="ARBA" id="ARBA00023136"/>
    </source>
</evidence>
<evidence type="ECO:0000313" key="12">
    <source>
        <dbReference type="EMBL" id="OLL21787.1"/>
    </source>
</evidence>
<sequence>MATLSIHPTIFLAILLYFACPAWATTLTYQLEANERACFFTQVQNGGEKIAFYFAVQSGGAFDIDYEVSGPDHEMILQGTKERQGDYVFTAKKPGEYTFCFSNDMSTFAQKLVDFEITVENEPRAELPAKPASTSEQPSLVEESIFKISGHLSHISRNQKYFRTRENRNFSTVRSTESRVFTFSLLESCLMVASSVLQVFIVRTFFSTRTRKGYV</sequence>
<keyword evidence="13" id="KW-1185">Reference proteome</keyword>
<dbReference type="GO" id="GO:0012505">
    <property type="term" value="C:endomembrane system"/>
    <property type="evidence" value="ECO:0007669"/>
    <property type="project" value="UniProtKB-SubCell"/>
</dbReference>
<evidence type="ECO:0000256" key="10">
    <source>
        <dbReference type="SAM" id="SignalP"/>
    </source>
</evidence>